<sequence length="71" mass="8150">MCVYLPSCIVQGSSGVHSVLSPFIQFFFKVMHITCCNNFITQCIPLFHCSMWETDFPISGLVLFYLPFFIC</sequence>
<evidence type="ECO:0000313" key="2">
    <source>
        <dbReference type="Proteomes" id="UP000324222"/>
    </source>
</evidence>
<keyword evidence="2" id="KW-1185">Reference proteome</keyword>
<accession>A0A5B7I315</accession>
<dbReference type="AlphaFoldDB" id="A0A5B7I315"/>
<evidence type="ECO:0000313" key="1">
    <source>
        <dbReference type="EMBL" id="MPC75144.1"/>
    </source>
</evidence>
<comment type="caution">
    <text evidence="1">The sequence shown here is derived from an EMBL/GenBank/DDBJ whole genome shotgun (WGS) entry which is preliminary data.</text>
</comment>
<gene>
    <name evidence="1" type="ORF">E2C01_069529</name>
</gene>
<organism evidence="1 2">
    <name type="scientific">Portunus trituberculatus</name>
    <name type="common">Swimming crab</name>
    <name type="synonym">Neptunus trituberculatus</name>
    <dbReference type="NCBI Taxonomy" id="210409"/>
    <lineage>
        <taxon>Eukaryota</taxon>
        <taxon>Metazoa</taxon>
        <taxon>Ecdysozoa</taxon>
        <taxon>Arthropoda</taxon>
        <taxon>Crustacea</taxon>
        <taxon>Multicrustacea</taxon>
        <taxon>Malacostraca</taxon>
        <taxon>Eumalacostraca</taxon>
        <taxon>Eucarida</taxon>
        <taxon>Decapoda</taxon>
        <taxon>Pleocyemata</taxon>
        <taxon>Brachyura</taxon>
        <taxon>Eubrachyura</taxon>
        <taxon>Portunoidea</taxon>
        <taxon>Portunidae</taxon>
        <taxon>Portuninae</taxon>
        <taxon>Portunus</taxon>
    </lineage>
</organism>
<dbReference type="EMBL" id="VSRR010040472">
    <property type="protein sequence ID" value="MPC75144.1"/>
    <property type="molecule type" value="Genomic_DNA"/>
</dbReference>
<dbReference type="Proteomes" id="UP000324222">
    <property type="component" value="Unassembled WGS sequence"/>
</dbReference>
<proteinExistence type="predicted"/>
<protein>
    <submittedName>
        <fullName evidence="1">Uncharacterized protein</fullName>
    </submittedName>
</protein>
<reference evidence="1 2" key="1">
    <citation type="submission" date="2019-05" db="EMBL/GenBank/DDBJ databases">
        <title>Another draft genome of Portunus trituberculatus and its Hox gene families provides insights of decapod evolution.</title>
        <authorList>
            <person name="Jeong J.-H."/>
            <person name="Song I."/>
            <person name="Kim S."/>
            <person name="Choi T."/>
            <person name="Kim D."/>
            <person name="Ryu S."/>
            <person name="Kim W."/>
        </authorList>
    </citation>
    <scope>NUCLEOTIDE SEQUENCE [LARGE SCALE GENOMIC DNA]</scope>
    <source>
        <tissue evidence="1">Muscle</tissue>
    </source>
</reference>
<name>A0A5B7I315_PORTR</name>